<dbReference type="AlphaFoldDB" id="A0A069D4Z4"/>
<proteinExistence type="predicted"/>
<name>A0A069D4Z4_9BACE</name>
<dbReference type="OrthoDB" id="1257496at2"/>
<reference evidence="1 2" key="1">
    <citation type="journal article" date="2015" name="Microbes Environ.">
        <title>Distribution and evolution of nitrogen fixation genes in the phylum bacteroidetes.</title>
        <authorList>
            <person name="Inoue J."/>
            <person name="Oshima K."/>
            <person name="Suda W."/>
            <person name="Sakamoto M."/>
            <person name="Iino T."/>
            <person name="Noda S."/>
            <person name="Hongoh Y."/>
            <person name="Hattori M."/>
            <person name="Ohkuma M."/>
        </authorList>
    </citation>
    <scope>NUCLEOTIDE SEQUENCE [LARGE SCALE GENOMIC DNA]</scope>
    <source>
        <strain evidence="1 2">JCM 15093</strain>
    </source>
</reference>
<accession>A0A069D4Z4</accession>
<comment type="caution">
    <text evidence="1">The sequence shown here is derived from an EMBL/GenBank/DDBJ whole genome shotgun (WGS) entry which is preliminary data.</text>
</comment>
<evidence type="ECO:0000313" key="2">
    <source>
        <dbReference type="Proteomes" id="UP000027601"/>
    </source>
</evidence>
<organism evidence="1 2">
    <name type="scientific">Bacteroides graminisolvens DSM 19988 = JCM 15093</name>
    <dbReference type="NCBI Taxonomy" id="1121097"/>
    <lineage>
        <taxon>Bacteria</taxon>
        <taxon>Pseudomonadati</taxon>
        <taxon>Bacteroidota</taxon>
        <taxon>Bacteroidia</taxon>
        <taxon>Bacteroidales</taxon>
        <taxon>Bacteroidaceae</taxon>
        <taxon>Bacteroides</taxon>
    </lineage>
</organism>
<gene>
    <name evidence="1" type="ORF">JCM15093_3244</name>
</gene>
<dbReference type="Proteomes" id="UP000027601">
    <property type="component" value="Unassembled WGS sequence"/>
</dbReference>
<dbReference type="eggNOG" id="ENOG5033VFA">
    <property type="taxonomic scope" value="Bacteria"/>
</dbReference>
<dbReference type="STRING" id="1121097.GCA_000428125_02360"/>
<sequence length="207" mass="21718">MYLKRESEFQYHPGIELILEDVQGGGTIARSDLVNAVFAGVKLDELPPLVIVVKDETTGVYHVLKTAAVQAVAAANAVVYQVKKNHLFAVGDVVTLGGDFTKAADVITAIDKSNSAFDKITLAGTIGAAALGEVLVQAKAKAEAGSAEPLYGKTTSELPITMNKINLTVANQSSGLLIRGTVNGSVMPFPIDDAIKARLTTQGIRIV</sequence>
<keyword evidence="2" id="KW-1185">Reference proteome</keyword>
<dbReference type="EMBL" id="BAJS01000033">
    <property type="protein sequence ID" value="GAK37953.1"/>
    <property type="molecule type" value="Genomic_DNA"/>
</dbReference>
<evidence type="ECO:0000313" key="1">
    <source>
        <dbReference type="EMBL" id="GAK37953.1"/>
    </source>
</evidence>
<dbReference type="RefSeq" id="WP_024997503.1">
    <property type="nucleotide sequence ID" value="NZ_ATZI01000010.1"/>
</dbReference>
<protein>
    <submittedName>
        <fullName evidence="1">Uncharacterized protein</fullName>
    </submittedName>
</protein>